<keyword evidence="1" id="KW-0812">Transmembrane</keyword>
<dbReference type="AlphaFoldDB" id="A0A377FU81"/>
<dbReference type="Proteomes" id="UP000254060">
    <property type="component" value="Unassembled WGS sequence"/>
</dbReference>
<sequence length="227" mass="25405">MKQQMKKRLSWVIGAGILIVGALLVYNLYSLLNFPDNEGRENRSEPFYTSVVIGYEEKKLPPEGDTLEVRNYLVTYDENGHFVSEVVSGPNAGAKAEWDGTVYRELNPDGEEAIRQETTSGAVAPHPFLSRATNEQIRRWLDDGTLGTSEGDVDIIGRTAQAFVKSETAETVPADWIKNHPTIFSEDGNEEAVTYYVDANERILLAAESRNNGKLFHSIRMTSFESR</sequence>
<evidence type="ECO:0000313" key="2">
    <source>
        <dbReference type="EMBL" id="STO08015.1"/>
    </source>
</evidence>
<evidence type="ECO:0000256" key="1">
    <source>
        <dbReference type="SAM" id="Phobius"/>
    </source>
</evidence>
<keyword evidence="1" id="KW-0472">Membrane</keyword>
<accession>A0A377FU81</accession>
<gene>
    <name evidence="2" type="ORF">NCTC13163_01376</name>
</gene>
<dbReference type="STRING" id="1397694.GCA_000702585_01880"/>
<organism evidence="2 3">
    <name type="scientific">Exiguobacterium aurantiacum</name>
    <dbReference type="NCBI Taxonomy" id="33987"/>
    <lineage>
        <taxon>Bacteria</taxon>
        <taxon>Bacillati</taxon>
        <taxon>Bacillota</taxon>
        <taxon>Bacilli</taxon>
        <taxon>Bacillales</taxon>
        <taxon>Bacillales Family XII. Incertae Sedis</taxon>
        <taxon>Exiguobacterium</taxon>
    </lineage>
</organism>
<name>A0A377FU81_9BACL</name>
<dbReference type="OrthoDB" id="2351707at2"/>
<feature type="transmembrane region" description="Helical" evidence="1">
    <location>
        <begin position="9"/>
        <end position="29"/>
    </location>
</feature>
<protein>
    <submittedName>
        <fullName evidence="2">Uncharacterized protein</fullName>
    </submittedName>
</protein>
<dbReference type="EMBL" id="UGGP01000001">
    <property type="protein sequence ID" value="STO08015.1"/>
    <property type="molecule type" value="Genomic_DNA"/>
</dbReference>
<evidence type="ECO:0000313" key="3">
    <source>
        <dbReference type="Proteomes" id="UP000254060"/>
    </source>
</evidence>
<reference evidence="2 3" key="1">
    <citation type="submission" date="2018-06" db="EMBL/GenBank/DDBJ databases">
        <authorList>
            <consortium name="Pathogen Informatics"/>
            <person name="Doyle S."/>
        </authorList>
    </citation>
    <scope>NUCLEOTIDE SEQUENCE [LARGE SCALE GENOMIC DNA]</scope>
    <source>
        <strain evidence="2 3">NCTC13163</strain>
    </source>
</reference>
<proteinExistence type="predicted"/>
<keyword evidence="1" id="KW-1133">Transmembrane helix</keyword>
<dbReference type="RefSeq" id="WP_029334891.1">
    <property type="nucleotide sequence ID" value="NZ_UGGP01000001.1"/>
</dbReference>